<name>A0A9P0J7D9_APHGO</name>
<reference evidence="2" key="1">
    <citation type="submission" date="2022-02" db="EMBL/GenBank/DDBJ databases">
        <authorList>
            <person name="King R."/>
        </authorList>
    </citation>
    <scope>NUCLEOTIDE SEQUENCE</scope>
</reference>
<organism evidence="2 3">
    <name type="scientific">Aphis gossypii</name>
    <name type="common">Cotton aphid</name>
    <dbReference type="NCBI Taxonomy" id="80765"/>
    <lineage>
        <taxon>Eukaryota</taxon>
        <taxon>Metazoa</taxon>
        <taxon>Ecdysozoa</taxon>
        <taxon>Arthropoda</taxon>
        <taxon>Hexapoda</taxon>
        <taxon>Insecta</taxon>
        <taxon>Pterygota</taxon>
        <taxon>Neoptera</taxon>
        <taxon>Paraneoptera</taxon>
        <taxon>Hemiptera</taxon>
        <taxon>Sternorrhyncha</taxon>
        <taxon>Aphidomorpha</taxon>
        <taxon>Aphidoidea</taxon>
        <taxon>Aphididae</taxon>
        <taxon>Aphidini</taxon>
        <taxon>Aphis</taxon>
        <taxon>Aphis</taxon>
    </lineage>
</organism>
<accession>A0A9P0J7D9</accession>
<sequence length="257" mass="30168">MEFICDGAAPNRKFWSEMGISGKMNKFENWFEHPTDKNRKIFVFSDTPHIFKNIRNRLYNNKELKIHENEPLVKWDHFVNVYNLDKMNPGNLKVCPKLSASHLVLNSSAKMRVRLAVQIHSNSMAKSLEFYRSYSLQLNNSTATENFCLKMNAAFDALNRKLKNEGVSPDNNDYKILQNTLEWLNEWEQRVINNKIEPKHFLTNNTAEGLRVTLTSTLEICTYLKEKYGIRYILTGKINQDALERFFWYDLPSRGCK</sequence>
<protein>
    <recommendedName>
        <fullName evidence="1">Transposable element P transposase-like GTP-binding insertion domain-containing protein</fullName>
    </recommendedName>
</protein>
<dbReference type="Pfam" id="PF21788">
    <property type="entry name" value="TNP-like_GBD"/>
    <property type="match status" value="1"/>
</dbReference>
<keyword evidence="3" id="KW-1185">Reference proteome</keyword>
<evidence type="ECO:0000259" key="1">
    <source>
        <dbReference type="Pfam" id="PF21788"/>
    </source>
</evidence>
<reference evidence="2" key="2">
    <citation type="submission" date="2022-10" db="EMBL/GenBank/DDBJ databases">
        <authorList>
            <consortium name="ENA_rothamsted_submissions"/>
            <consortium name="culmorum"/>
            <person name="King R."/>
        </authorList>
    </citation>
    <scope>NUCLEOTIDE SEQUENCE</scope>
</reference>
<evidence type="ECO:0000313" key="2">
    <source>
        <dbReference type="EMBL" id="CAH1730942.1"/>
    </source>
</evidence>
<dbReference type="AlphaFoldDB" id="A0A9P0J7D9"/>
<feature type="domain" description="Transposable element P transposase-like GTP-binding insertion" evidence="1">
    <location>
        <begin position="49"/>
        <end position="161"/>
    </location>
</feature>
<proteinExistence type="predicted"/>
<dbReference type="InterPro" id="IPR048366">
    <property type="entry name" value="TNP-like_GBD"/>
</dbReference>
<dbReference type="Proteomes" id="UP001154329">
    <property type="component" value="Chromosome 3"/>
</dbReference>
<dbReference type="EMBL" id="OU899036">
    <property type="protein sequence ID" value="CAH1730942.1"/>
    <property type="molecule type" value="Genomic_DNA"/>
</dbReference>
<gene>
    <name evidence="2" type="ORF">APHIGO_LOCUS7747</name>
</gene>
<evidence type="ECO:0000313" key="3">
    <source>
        <dbReference type="Proteomes" id="UP001154329"/>
    </source>
</evidence>